<feature type="region of interest" description="Disordered" evidence="2">
    <location>
        <begin position="296"/>
        <end position="334"/>
    </location>
</feature>
<proteinExistence type="predicted"/>
<keyword evidence="1" id="KW-0325">Glycoprotein</keyword>
<dbReference type="PANTHER" id="PTHR16675:SF237">
    <property type="entry name" value="MHC CLASS I ANTIGEN TRANSCRIPT VARIANT 1-RELATED"/>
    <property type="match status" value="1"/>
</dbReference>
<dbReference type="InterPro" id="IPR011161">
    <property type="entry name" value="MHC_I-like_Ag-recog"/>
</dbReference>
<feature type="compositionally biased region" description="Low complexity" evidence="2">
    <location>
        <begin position="260"/>
        <end position="277"/>
    </location>
</feature>
<evidence type="ECO:0000256" key="3">
    <source>
        <dbReference type="SAM" id="Phobius"/>
    </source>
</evidence>
<keyword evidence="3" id="KW-1133">Transmembrane helix</keyword>
<dbReference type="CDD" id="cd07698">
    <property type="entry name" value="IgC1_MHC_I_alpha3"/>
    <property type="match status" value="1"/>
</dbReference>
<protein>
    <recommendedName>
        <fullName evidence="5">Ig-like domain-containing protein</fullName>
    </recommendedName>
</protein>
<dbReference type="Pfam" id="PF07654">
    <property type="entry name" value="C1-set"/>
    <property type="match status" value="1"/>
</dbReference>
<reference evidence="6 7" key="1">
    <citation type="submission" date="2023-09" db="EMBL/GenBank/DDBJ databases">
        <authorList>
            <person name="Wang M."/>
        </authorList>
    </citation>
    <scope>NUCLEOTIDE SEQUENCE [LARGE SCALE GENOMIC DNA]</scope>
    <source>
        <strain evidence="6">GT-2023</strain>
        <tissue evidence="6">Liver</tissue>
    </source>
</reference>
<comment type="caution">
    <text evidence="6">The sequence shown here is derived from an EMBL/GenBank/DDBJ whole genome shotgun (WGS) entry which is preliminary data.</text>
</comment>
<dbReference type="InterPro" id="IPR036179">
    <property type="entry name" value="Ig-like_dom_sf"/>
</dbReference>
<dbReference type="InterPro" id="IPR037055">
    <property type="entry name" value="MHC_I-like_Ag-recog_sf"/>
</dbReference>
<keyword evidence="7" id="KW-1185">Reference proteome</keyword>
<feature type="domain" description="Ig-like" evidence="5">
    <location>
        <begin position="126"/>
        <end position="219"/>
    </location>
</feature>
<feature type="transmembrane region" description="Helical" evidence="3">
    <location>
        <begin position="226"/>
        <end position="250"/>
    </location>
</feature>
<feature type="compositionally biased region" description="Polar residues" evidence="2">
    <location>
        <begin position="311"/>
        <end position="334"/>
    </location>
</feature>
<dbReference type="InterPro" id="IPR007110">
    <property type="entry name" value="Ig-like_dom"/>
</dbReference>
<feature type="signal peptide" evidence="4">
    <location>
        <begin position="1"/>
        <end position="17"/>
    </location>
</feature>
<evidence type="ECO:0000256" key="4">
    <source>
        <dbReference type="SAM" id="SignalP"/>
    </source>
</evidence>
<evidence type="ECO:0000313" key="6">
    <source>
        <dbReference type="EMBL" id="KAL1251784.1"/>
    </source>
</evidence>
<accession>A0ABR3LJ80</accession>
<gene>
    <name evidence="6" type="ORF">QQF64_019580</name>
</gene>
<dbReference type="Gene3D" id="3.30.500.10">
    <property type="entry name" value="MHC class I-like antigen recognition-like"/>
    <property type="match status" value="1"/>
</dbReference>
<name>A0ABR3LJ80_9TELE</name>
<dbReference type="SUPFAM" id="SSF48726">
    <property type="entry name" value="Immunoglobulin"/>
    <property type="match status" value="1"/>
</dbReference>
<feature type="chain" id="PRO_5047168611" description="Ig-like domain-containing protein" evidence="4">
    <location>
        <begin position="18"/>
        <end position="348"/>
    </location>
</feature>
<organism evidence="6 7">
    <name type="scientific">Cirrhinus molitorella</name>
    <name type="common">mud carp</name>
    <dbReference type="NCBI Taxonomy" id="172907"/>
    <lineage>
        <taxon>Eukaryota</taxon>
        <taxon>Metazoa</taxon>
        <taxon>Chordata</taxon>
        <taxon>Craniata</taxon>
        <taxon>Vertebrata</taxon>
        <taxon>Euteleostomi</taxon>
        <taxon>Actinopterygii</taxon>
        <taxon>Neopterygii</taxon>
        <taxon>Teleostei</taxon>
        <taxon>Ostariophysi</taxon>
        <taxon>Cypriniformes</taxon>
        <taxon>Cyprinidae</taxon>
        <taxon>Labeoninae</taxon>
        <taxon>Labeonini</taxon>
        <taxon>Cirrhinus</taxon>
    </lineage>
</organism>
<keyword evidence="3" id="KW-0812">Transmembrane</keyword>
<evidence type="ECO:0000259" key="5">
    <source>
        <dbReference type="PROSITE" id="PS50835"/>
    </source>
</evidence>
<evidence type="ECO:0000256" key="2">
    <source>
        <dbReference type="SAM" id="MobiDB-lite"/>
    </source>
</evidence>
<dbReference type="InterPro" id="IPR050208">
    <property type="entry name" value="MHC_class-I_related"/>
</dbReference>
<dbReference type="InterPro" id="IPR003597">
    <property type="entry name" value="Ig_C1-set"/>
</dbReference>
<dbReference type="InterPro" id="IPR013783">
    <property type="entry name" value="Ig-like_fold"/>
</dbReference>
<dbReference type="Pfam" id="PF00129">
    <property type="entry name" value="MHC_I"/>
    <property type="match status" value="1"/>
</dbReference>
<dbReference type="EMBL" id="JAYMGO010000022">
    <property type="protein sequence ID" value="KAL1251784.1"/>
    <property type="molecule type" value="Genomic_DNA"/>
</dbReference>
<dbReference type="Proteomes" id="UP001558613">
    <property type="component" value="Unassembled WGS sequence"/>
</dbReference>
<dbReference type="PANTHER" id="PTHR16675">
    <property type="entry name" value="MHC CLASS I-RELATED"/>
    <property type="match status" value="1"/>
</dbReference>
<dbReference type="Gene3D" id="2.60.40.10">
    <property type="entry name" value="Immunoglobulins"/>
    <property type="match status" value="1"/>
</dbReference>
<evidence type="ECO:0000313" key="7">
    <source>
        <dbReference type="Proteomes" id="UP001558613"/>
    </source>
</evidence>
<dbReference type="InterPro" id="IPR011162">
    <property type="entry name" value="MHC_I/II-like_Ag-recog"/>
</dbReference>
<feature type="region of interest" description="Disordered" evidence="2">
    <location>
        <begin position="256"/>
        <end position="282"/>
    </location>
</feature>
<dbReference type="SMART" id="SM00407">
    <property type="entry name" value="IGc1"/>
    <property type="match status" value="1"/>
</dbReference>
<evidence type="ECO:0000256" key="1">
    <source>
        <dbReference type="ARBA" id="ARBA00023180"/>
    </source>
</evidence>
<dbReference type="SUPFAM" id="SSF54452">
    <property type="entry name" value="MHC antigen-recognition domain"/>
    <property type="match status" value="1"/>
</dbReference>
<sequence length="348" mass="37976">MMRVLVIFLLGIHLTSAATHTLQYFYTSTSGIENFPEFMTAGIVDGQQIDYYDSNIRKAVQKAEWISGAVDPDYWNRNTQIYVGSEAWFKNGIEILKPRFNQTGGVHTVQQMLGSIYALNEKTVSPQVSLLQKDPSSSVTSVTCHATGFYPSGITITWMKNDQEHHEDVEVGELLPNEDGTFQRTSTIRITPDEQKSNKYSCVVEHQGETKEADEIRTNVGDSVPIGIIVGAVAAVVLLVVIGVCAFMVYQKKKKLGPGTSTDSATSLLSSSNSSSDENIKCSKTCESSNADRTKSLTSLYSDPDHGYNSGPDNNSCNGSHSGSDSTSDITSVCSNNKEMQDDCEITT</sequence>
<dbReference type="PROSITE" id="PS50835">
    <property type="entry name" value="IG_LIKE"/>
    <property type="match status" value="1"/>
</dbReference>
<keyword evidence="3" id="KW-0472">Membrane</keyword>
<keyword evidence="4" id="KW-0732">Signal</keyword>